<dbReference type="Pfam" id="PF00672">
    <property type="entry name" value="HAMP"/>
    <property type="match status" value="1"/>
</dbReference>
<dbReference type="Proteomes" id="UP001049518">
    <property type="component" value="Chromosome"/>
</dbReference>
<gene>
    <name evidence="14" type="ORF">AGRA3207_003155</name>
</gene>
<dbReference type="Gene3D" id="1.10.287.130">
    <property type="match status" value="1"/>
</dbReference>
<keyword evidence="9" id="KW-0902">Two-component regulatory system</keyword>
<keyword evidence="15" id="KW-1185">Reference proteome</keyword>
<keyword evidence="6 11" id="KW-0812">Transmembrane</keyword>
<organism evidence="14 15">
    <name type="scientific">Actinomadura graeca</name>
    <dbReference type="NCBI Taxonomy" id="2750812"/>
    <lineage>
        <taxon>Bacteria</taxon>
        <taxon>Bacillati</taxon>
        <taxon>Actinomycetota</taxon>
        <taxon>Actinomycetes</taxon>
        <taxon>Streptosporangiales</taxon>
        <taxon>Thermomonosporaceae</taxon>
        <taxon>Actinomadura</taxon>
    </lineage>
</organism>
<dbReference type="InterPro" id="IPR036890">
    <property type="entry name" value="HATPase_C_sf"/>
</dbReference>
<dbReference type="InterPro" id="IPR050428">
    <property type="entry name" value="TCS_sensor_his_kinase"/>
</dbReference>
<dbReference type="InterPro" id="IPR003660">
    <property type="entry name" value="HAMP_dom"/>
</dbReference>
<dbReference type="SMART" id="SM00387">
    <property type="entry name" value="HATPase_c"/>
    <property type="match status" value="1"/>
</dbReference>
<dbReference type="Pfam" id="PF02518">
    <property type="entry name" value="HATPase_c"/>
    <property type="match status" value="1"/>
</dbReference>
<dbReference type="EMBL" id="CP059572">
    <property type="protein sequence ID" value="QXJ22193.1"/>
    <property type="molecule type" value="Genomic_DNA"/>
</dbReference>
<dbReference type="PROSITE" id="PS50885">
    <property type="entry name" value="HAMP"/>
    <property type="match status" value="1"/>
</dbReference>
<dbReference type="InterPro" id="IPR005467">
    <property type="entry name" value="His_kinase_dom"/>
</dbReference>
<evidence type="ECO:0000256" key="6">
    <source>
        <dbReference type="ARBA" id="ARBA00022692"/>
    </source>
</evidence>
<keyword evidence="5" id="KW-0808">Transferase</keyword>
<dbReference type="PRINTS" id="PR00344">
    <property type="entry name" value="BCTRLSENSOR"/>
</dbReference>
<evidence type="ECO:0000259" key="13">
    <source>
        <dbReference type="PROSITE" id="PS50885"/>
    </source>
</evidence>
<dbReference type="RefSeq" id="WP_231335399.1">
    <property type="nucleotide sequence ID" value="NZ_CP059572.1"/>
</dbReference>
<evidence type="ECO:0000256" key="4">
    <source>
        <dbReference type="ARBA" id="ARBA00022553"/>
    </source>
</evidence>
<evidence type="ECO:0000256" key="10">
    <source>
        <dbReference type="ARBA" id="ARBA00023136"/>
    </source>
</evidence>
<evidence type="ECO:0000256" key="7">
    <source>
        <dbReference type="ARBA" id="ARBA00022777"/>
    </source>
</evidence>
<dbReference type="Gene3D" id="6.10.340.10">
    <property type="match status" value="1"/>
</dbReference>
<name>A0ABX8QZI3_9ACTN</name>
<dbReference type="CDD" id="cd06225">
    <property type="entry name" value="HAMP"/>
    <property type="match status" value="1"/>
</dbReference>
<evidence type="ECO:0000256" key="5">
    <source>
        <dbReference type="ARBA" id="ARBA00022679"/>
    </source>
</evidence>
<dbReference type="PROSITE" id="PS50109">
    <property type="entry name" value="HIS_KIN"/>
    <property type="match status" value="1"/>
</dbReference>
<comment type="subcellular location">
    <subcellularLocation>
        <location evidence="2">Cell membrane</location>
    </subcellularLocation>
</comment>
<dbReference type="CDD" id="cd00082">
    <property type="entry name" value="HisKA"/>
    <property type="match status" value="1"/>
</dbReference>
<proteinExistence type="predicted"/>
<reference evidence="14" key="1">
    <citation type="submission" date="2020-07" db="EMBL/GenBank/DDBJ databases">
        <authorList>
            <person name="Tarantini F.S."/>
            <person name="Hong K.W."/>
            <person name="Chan K.G."/>
        </authorList>
    </citation>
    <scope>NUCLEOTIDE SEQUENCE</scope>
    <source>
        <strain evidence="14">32-07</strain>
    </source>
</reference>
<evidence type="ECO:0000259" key="12">
    <source>
        <dbReference type="PROSITE" id="PS50109"/>
    </source>
</evidence>
<feature type="transmembrane region" description="Helical" evidence="11">
    <location>
        <begin position="156"/>
        <end position="179"/>
    </location>
</feature>
<evidence type="ECO:0000256" key="8">
    <source>
        <dbReference type="ARBA" id="ARBA00022989"/>
    </source>
</evidence>
<dbReference type="Pfam" id="PF00512">
    <property type="entry name" value="HisKA"/>
    <property type="match status" value="1"/>
</dbReference>
<keyword evidence="8 11" id="KW-1133">Transmembrane helix</keyword>
<keyword evidence="10 11" id="KW-0472">Membrane</keyword>
<dbReference type="InterPro" id="IPR003594">
    <property type="entry name" value="HATPase_dom"/>
</dbReference>
<dbReference type="Gene3D" id="3.30.565.10">
    <property type="entry name" value="Histidine kinase-like ATPase, C-terminal domain"/>
    <property type="match status" value="1"/>
</dbReference>
<keyword evidence="4" id="KW-0597">Phosphoprotein</keyword>
<dbReference type="GO" id="GO:0016301">
    <property type="term" value="F:kinase activity"/>
    <property type="evidence" value="ECO:0007669"/>
    <property type="project" value="UniProtKB-KW"/>
</dbReference>
<dbReference type="PANTHER" id="PTHR45436:SF5">
    <property type="entry name" value="SENSOR HISTIDINE KINASE TRCS"/>
    <property type="match status" value="1"/>
</dbReference>
<evidence type="ECO:0000256" key="2">
    <source>
        <dbReference type="ARBA" id="ARBA00004236"/>
    </source>
</evidence>
<dbReference type="InterPro" id="IPR036097">
    <property type="entry name" value="HisK_dim/P_sf"/>
</dbReference>
<dbReference type="SUPFAM" id="SSF55874">
    <property type="entry name" value="ATPase domain of HSP90 chaperone/DNA topoisomerase II/histidine kinase"/>
    <property type="match status" value="1"/>
</dbReference>
<dbReference type="SUPFAM" id="SSF47384">
    <property type="entry name" value="Homodimeric domain of signal transducing histidine kinase"/>
    <property type="match status" value="1"/>
</dbReference>
<dbReference type="InterPro" id="IPR003661">
    <property type="entry name" value="HisK_dim/P_dom"/>
</dbReference>
<protein>
    <recommendedName>
        <fullName evidence="3">histidine kinase</fullName>
        <ecNumber evidence="3">2.7.13.3</ecNumber>
    </recommendedName>
</protein>
<keyword evidence="7 14" id="KW-0418">Kinase</keyword>
<dbReference type="SUPFAM" id="SSF158472">
    <property type="entry name" value="HAMP domain-like"/>
    <property type="match status" value="1"/>
</dbReference>
<evidence type="ECO:0000256" key="9">
    <source>
        <dbReference type="ARBA" id="ARBA00023012"/>
    </source>
</evidence>
<feature type="domain" description="Histidine kinase" evidence="12">
    <location>
        <begin position="241"/>
        <end position="456"/>
    </location>
</feature>
<evidence type="ECO:0000256" key="1">
    <source>
        <dbReference type="ARBA" id="ARBA00000085"/>
    </source>
</evidence>
<evidence type="ECO:0000256" key="3">
    <source>
        <dbReference type="ARBA" id="ARBA00012438"/>
    </source>
</evidence>
<dbReference type="SMART" id="SM00388">
    <property type="entry name" value="HisKA"/>
    <property type="match status" value="1"/>
</dbReference>
<sequence>MARRLLLSYLSLTLLVLLSLEVPFALTYAGEQRQRAARDLERQATVLAEFADEAIEEDEPDLLPRLAAEHARASGGRVVIVGRRGQVLAAAPASAGRGDPGDLPGIRRALAGHLSVGTHPSTDYYVAAPAASGPTIHGAVHLAVPTGRTDAVVHRMWLNLALAGVVVLALVALVGSALARSITRPLRSLERAADQLAGGTLTTPAATHLGPPEMRRVAATFNHTASRLQELLAAQRGFAADASHQLRTPLTALRLRLENLEPVLPRTGHADLRAAVIEIDRLAQMIDGLLDLARMHHDTHPEPVDLDAVLTSRARTWSTPAAAKHVRLTRTGAPTGPVWAIPGALEQILDNLLANALRAAPPGSTITLARHPAPQPRTGSAGMVALQVIDQGPGMTAAQRTRAFDRFWRAPDAPKGGSGLGLAIVQRLVQASGGHIDLHPAPGTGLAAAVHLRPATEADGRPSP</sequence>
<accession>A0ABX8QZI3</accession>
<comment type="catalytic activity">
    <reaction evidence="1">
        <text>ATP + protein L-histidine = ADP + protein N-phospho-L-histidine.</text>
        <dbReference type="EC" id="2.7.13.3"/>
    </reaction>
</comment>
<dbReference type="EC" id="2.7.13.3" evidence="3"/>
<evidence type="ECO:0000313" key="14">
    <source>
        <dbReference type="EMBL" id="QXJ22193.1"/>
    </source>
</evidence>
<evidence type="ECO:0000256" key="11">
    <source>
        <dbReference type="SAM" id="Phobius"/>
    </source>
</evidence>
<dbReference type="InterPro" id="IPR004358">
    <property type="entry name" value="Sig_transdc_His_kin-like_C"/>
</dbReference>
<evidence type="ECO:0000313" key="15">
    <source>
        <dbReference type="Proteomes" id="UP001049518"/>
    </source>
</evidence>
<feature type="domain" description="HAMP" evidence="13">
    <location>
        <begin position="180"/>
        <end position="233"/>
    </location>
</feature>
<dbReference type="PANTHER" id="PTHR45436">
    <property type="entry name" value="SENSOR HISTIDINE KINASE YKOH"/>
    <property type="match status" value="1"/>
</dbReference>
<dbReference type="SMART" id="SM00304">
    <property type="entry name" value="HAMP"/>
    <property type="match status" value="1"/>
</dbReference>